<comment type="caution">
    <text evidence="3">The sequence shown here is derived from an EMBL/GenBank/DDBJ whole genome shotgun (WGS) entry which is preliminary data.</text>
</comment>
<reference evidence="3" key="1">
    <citation type="submission" date="2021-02" db="EMBL/GenBank/DDBJ databases">
        <authorList>
            <person name="Nowell W R."/>
        </authorList>
    </citation>
    <scope>NUCLEOTIDE SEQUENCE</scope>
</reference>
<feature type="compositionally biased region" description="Low complexity" evidence="1">
    <location>
        <begin position="69"/>
        <end position="88"/>
    </location>
</feature>
<dbReference type="Proteomes" id="UP000682733">
    <property type="component" value="Unassembled WGS sequence"/>
</dbReference>
<evidence type="ECO:0000313" key="2">
    <source>
        <dbReference type="EMBL" id="CAF1234914.1"/>
    </source>
</evidence>
<name>A0A8S2P969_9BILA</name>
<sequence>MEHMIKKTNGAGSHNKITIKSIYNGNDDEHSYNTTRCNQNEIYCSLHSSPLKTITTKTKTVATVLKTLNNHQNNNNNNNNNSNSSSMNGCHHLANNEPAYKLREKTKSRSQNSKSSDYNRQLKAISTMYVSNRTISNKKASTSNYHLFNCNVNEKINNTNNKNDRRTICICEQQQQPETTPVRDRQLSQISPQHLIVSPTSAAMLPRSKLNLSWTQRWTKWFSACGTDKENLPSNTINNPIVKISPTIIAGVSEV</sequence>
<protein>
    <submittedName>
        <fullName evidence="3">Uncharacterized protein</fullName>
    </submittedName>
</protein>
<feature type="region of interest" description="Disordered" evidence="1">
    <location>
        <begin position="69"/>
        <end position="93"/>
    </location>
</feature>
<dbReference type="Proteomes" id="UP000677228">
    <property type="component" value="Unassembled WGS sequence"/>
</dbReference>
<dbReference type="AlphaFoldDB" id="A0A8S2P969"/>
<evidence type="ECO:0000313" key="4">
    <source>
        <dbReference type="Proteomes" id="UP000682733"/>
    </source>
</evidence>
<gene>
    <name evidence="2" type="ORF">OVA965_LOCUS25558</name>
    <name evidence="3" type="ORF">TMI583_LOCUS26287</name>
</gene>
<organism evidence="3 4">
    <name type="scientific">Didymodactylos carnosus</name>
    <dbReference type="NCBI Taxonomy" id="1234261"/>
    <lineage>
        <taxon>Eukaryota</taxon>
        <taxon>Metazoa</taxon>
        <taxon>Spiralia</taxon>
        <taxon>Gnathifera</taxon>
        <taxon>Rotifera</taxon>
        <taxon>Eurotatoria</taxon>
        <taxon>Bdelloidea</taxon>
        <taxon>Philodinida</taxon>
        <taxon>Philodinidae</taxon>
        <taxon>Didymodactylos</taxon>
    </lineage>
</organism>
<dbReference type="EMBL" id="CAJNOK010015930">
    <property type="protein sequence ID" value="CAF1234914.1"/>
    <property type="molecule type" value="Genomic_DNA"/>
</dbReference>
<accession>A0A8S2P969</accession>
<evidence type="ECO:0000313" key="3">
    <source>
        <dbReference type="EMBL" id="CAF4042855.1"/>
    </source>
</evidence>
<dbReference type="EMBL" id="CAJOBA010037476">
    <property type="protein sequence ID" value="CAF4042855.1"/>
    <property type="molecule type" value="Genomic_DNA"/>
</dbReference>
<proteinExistence type="predicted"/>
<evidence type="ECO:0000256" key="1">
    <source>
        <dbReference type="SAM" id="MobiDB-lite"/>
    </source>
</evidence>